<dbReference type="RefSeq" id="XP_024377062.1">
    <property type="nucleotide sequence ID" value="XM_024521294.2"/>
</dbReference>
<dbReference type="PANTHER" id="PTHR31052:SF3">
    <property type="entry name" value="COBRA-LIKE PROTEIN 7"/>
    <property type="match status" value="1"/>
</dbReference>
<dbReference type="InterPro" id="IPR006918">
    <property type="entry name" value="COBRA_pln"/>
</dbReference>
<feature type="domain" description="COBRA C-terminal" evidence="8">
    <location>
        <begin position="455"/>
        <end position="678"/>
    </location>
</feature>
<keyword evidence="4" id="KW-0732">Signal</keyword>
<keyword evidence="7" id="KW-1133">Transmembrane helix</keyword>
<organism evidence="9">
    <name type="scientific">Physcomitrium patens</name>
    <name type="common">Spreading-leaved earth moss</name>
    <name type="synonym">Physcomitrella patens</name>
    <dbReference type="NCBI Taxonomy" id="3218"/>
    <lineage>
        <taxon>Eukaryota</taxon>
        <taxon>Viridiplantae</taxon>
        <taxon>Streptophyta</taxon>
        <taxon>Embryophyta</taxon>
        <taxon>Bryophyta</taxon>
        <taxon>Bryophytina</taxon>
        <taxon>Bryopsida</taxon>
        <taxon>Funariidae</taxon>
        <taxon>Funariales</taxon>
        <taxon>Funariaceae</taxon>
        <taxon>Physcomitrium</taxon>
    </lineage>
</organism>
<evidence type="ECO:0000256" key="1">
    <source>
        <dbReference type="ARBA" id="ARBA00004236"/>
    </source>
</evidence>
<dbReference type="GO" id="GO:0010215">
    <property type="term" value="P:cellulose microfibril organization"/>
    <property type="evidence" value="ECO:0007669"/>
    <property type="project" value="InterPro"/>
</dbReference>
<keyword evidence="5 7" id="KW-0472">Membrane</keyword>
<dbReference type="KEGG" id="ppp:112283006"/>
<evidence type="ECO:0000256" key="6">
    <source>
        <dbReference type="ARBA" id="ARBA00023180"/>
    </source>
</evidence>
<dbReference type="OMA" id="INARYHC"/>
<dbReference type="Pfam" id="PF25079">
    <property type="entry name" value="COB_C"/>
    <property type="match status" value="1"/>
</dbReference>
<evidence type="ECO:0000313" key="11">
    <source>
        <dbReference type="Proteomes" id="UP000006727"/>
    </source>
</evidence>
<evidence type="ECO:0000256" key="3">
    <source>
        <dbReference type="ARBA" id="ARBA00022475"/>
    </source>
</evidence>
<dbReference type="EnsemblPlants" id="Pp3c5_11390V3.2">
    <property type="protein sequence ID" value="Pp3c5_11390V3.2"/>
    <property type="gene ID" value="Pp3c5_11390"/>
</dbReference>
<keyword evidence="6" id="KW-0325">Glycoprotein</keyword>
<dbReference type="STRING" id="3218.A0A2K1KJA3"/>
<reference evidence="10" key="3">
    <citation type="submission" date="2020-12" db="UniProtKB">
        <authorList>
            <consortium name="EnsemblPlants"/>
        </authorList>
    </citation>
    <scope>IDENTIFICATION</scope>
</reference>
<keyword evidence="7" id="KW-0812">Transmembrane</keyword>
<reference evidence="9 11" key="1">
    <citation type="journal article" date="2008" name="Science">
        <title>The Physcomitrella genome reveals evolutionary insights into the conquest of land by plants.</title>
        <authorList>
            <person name="Rensing S."/>
            <person name="Lang D."/>
            <person name="Zimmer A."/>
            <person name="Terry A."/>
            <person name="Salamov A."/>
            <person name="Shapiro H."/>
            <person name="Nishiyama T."/>
            <person name="Perroud P.-F."/>
            <person name="Lindquist E."/>
            <person name="Kamisugi Y."/>
            <person name="Tanahashi T."/>
            <person name="Sakakibara K."/>
            <person name="Fujita T."/>
            <person name="Oishi K."/>
            <person name="Shin-I T."/>
            <person name="Kuroki Y."/>
            <person name="Toyoda A."/>
            <person name="Suzuki Y."/>
            <person name="Hashimoto A."/>
            <person name="Yamaguchi K."/>
            <person name="Sugano A."/>
            <person name="Kohara Y."/>
            <person name="Fujiyama A."/>
            <person name="Anterola A."/>
            <person name="Aoki S."/>
            <person name="Ashton N."/>
            <person name="Barbazuk W.B."/>
            <person name="Barker E."/>
            <person name="Bennetzen J."/>
            <person name="Bezanilla M."/>
            <person name="Blankenship R."/>
            <person name="Cho S.H."/>
            <person name="Dutcher S."/>
            <person name="Estelle M."/>
            <person name="Fawcett J.A."/>
            <person name="Gundlach H."/>
            <person name="Hanada K."/>
            <person name="Heyl A."/>
            <person name="Hicks K.A."/>
            <person name="Hugh J."/>
            <person name="Lohr M."/>
            <person name="Mayer K."/>
            <person name="Melkozernov A."/>
            <person name="Murata T."/>
            <person name="Nelson D."/>
            <person name="Pils B."/>
            <person name="Prigge M."/>
            <person name="Reiss B."/>
            <person name="Renner T."/>
            <person name="Rombauts S."/>
            <person name="Rushton P."/>
            <person name="Sanderfoot A."/>
            <person name="Schween G."/>
            <person name="Shiu S.-H."/>
            <person name="Stueber K."/>
            <person name="Theodoulou F.L."/>
            <person name="Tu H."/>
            <person name="Van de Peer Y."/>
            <person name="Verrier P.J."/>
            <person name="Waters E."/>
            <person name="Wood A."/>
            <person name="Yang L."/>
            <person name="Cove D."/>
            <person name="Cuming A."/>
            <person name="Hasebe M."/>
            <person name="Lucas S."/>
            <person name="Mishler D.B."/>
            <person name="Reski R."/>
            <person name="Grigoriev I."/>
            <person name="Quatrano R.S."/>
            <person name="Boore J.L."/>
        </authorList>
    </citation>
    <scope>NUCLEOTIDE SEQUENCE [LARGE SCALE GENOMIC DNA]</scope>
    <source>
        <strain evidence="10 11">cv. Gransden 2004</strain>
    </source>
</reference>
<dbReference type="Gramene" id="Pp3c5_11390V3.2">
    <property type="protein sequence ID" value="Pp3c5_11390V3.2"/>
    <property type="gene ID" value="Pp3c5_11390"/>
</dbReference>
<evidence type="ECO:0000256" key="5">
    <source>
        <dbReference type="ARBA" id="ARBA00023136"/>
    </source>
</evidence>
<reference evidence="9 11" key="2">
    <citation type="journal article" date="2018" name="Plant J.">
        <title>The Physcomitrella patens chromosome-scale assembly reveals moss genome structure and evolution.</title>
        <authorList>
            <person name="Lang D."/>
            <person name="Ullrich K.K."/>
            <person name="Murat F."/>
            <person name="Fuchs J."/>
            <person name="Jenkins J."/>
            <person name="Haas F.B."/>
            <person name="Piednoel M."/>
            <person name="Gundlach H."/>
            <person name="Van Bel M."/>
            <person name="Meyberg R."/>
            <person name="Vives C."/>
            <person name="Morata J."/>
            <person name="Symeonidi A."/>
            <person name="Hiss M."/>
            <person name="Muchero W."/>
            <person name="Kamisugi Y."/>
            <person name="Saleh O."/>
            <person name="Blanc G."/>
            <person name="Decker E.L."/>
            <person name="van Gessel N."/>
            <person name="Grimwood J."/>
            <person name="Hayes R.D."/>
            <person name="Graham S.W."/>
            <person name="Gunter L.E."/>
            <person name="McDaniel S.F."/>
            <person name="Hoernstein S.N.W."/>
            <person name="Larsson A."/>
            <person name="Li F.W."/>
            <person name="Perroud P.F."/>
            <person name="Phillips J."/>
            <person name="Ranjan P."/>
            <person name="Rokshar D.S."/>
            <person name="Rothfels C.J."/>
            <person name="Schneider L."/>
            <person name="Shu S."/>
            <person name="Stevenson D.W."/>
            <person name="Thummler F."/>
            <person name="Tillich M."/>
            <person name="Villarreal Aguilar J.C."/>
            <person name="Widiez T."/>
            <person name="Wong G.K."/>
            <person name="Wymore A."/>
            <person name="Zhang Y."/>
            <person name="Zimmer A.D."/>
            <person name="Quatrano R.S."/>
            <person name="Mayer K.F.X."/>
            <person name="Goodstein D."/>
            <person name="Casacuberta J.M."/>
            <person name="Vandepoele K."/>
            <person name="Reski R."/>
            <person name="Cuming A.C."/>
            <person name="Tuskan G.A."/>
            <person name="Maumus F."/>
            <person name="Salse J."/>
            <person name="Schmutz J."/>
            <person name="Rensing S.A."/>
        </authorList>
    </citation>
    <scope>NUCLEOTIDE SEQUENCE [LARGE SCALE GENOMIC DNA]</scope>
    <source>
        <strain evidence="10 11">cv. Gransden 2004</strain>
    </source>
</reference>
<feature type="transmembrane region" description="Helical" evidence="7">
    <location>
        <begin position="688"/>
        <end position="707"/>
    </location>
</feature>
<sequence>MVQNCLPMLLAMGATGKGWVISLLVITLAFHVGGQAIVPPVLPPTGTVLPPDALPPMEMAPAPAPSLEDLFPPCQGVLAVYTTTFTKKIYPYLNETPWIQPYSFMALASLTNMGYSTVENWEMGITYQHNEILVDAGTAVLADGRKMPVDVSNGTILTGSMPEDIKNAIETAGNLKLIQRVIPLVGTEFGIKTDPMPKSINITNKDYNCSIPTMKGNNTMYTCCLEKNRNVTLTDDEENYLPEEKGNITILYDVTQTYKENYMAMVQITNNMPVTRIDHWNLSWTWAEGEFINTIMGAQTFEADIKRCVRGLAGRTYAGAPDVNKAACCSEKPIILDLPTDRTNDTNIGGIKNCCKNGTIYPAIIDPKKTTAAFLMNVYKVPPGNDDVTYLKPPHEFKFGDGANTTDGYYTCGEPRLIKPTVYTDPWNSLIHQRSAVKTWQVTCNITAAVKRTPKCCVSFSAYFNDSVVPCRNGACGHPLKPASLVYGTEENATRCSKDAPAMLLPYGALTLAPVNRTEKMKAWAAINRKPIPNPLPCTDNCGVNVNWHIVSDFTKGWSARLTLLGWSNITYPDWYVVVEMPNATRGLQEAYTMNATRLPLLNNSNGDPMINNTFVLTGLEGYNNYLMPAQNLTSGKIQSVISFTKDGTPGIEVPLGGGYPSKIWFNGEECVLPDTIPTNGSRRLSPSVSLVLLLLSFLCQLVFILGSL</sequence>
<evidence type="ECO:0000256" key="7">
    <source>
        <dbReference type="SAM" id="Phobius"/>
    </source>
</evidence>
<dbReference type="AlphaFoldDB" id="A0A2K1KJA3"/>
<keyword evidence="11" id="KW-1185">Reference proteome</keyword>
<protein>
    <recommendedName>
        <fullName evidence="8">COBRA C-terminal domain-containing protein</fullName>
    </recommendedName>
</protein>
<evidence type="ECO:0000256" key="2">
    <source>
        <dbReference type="ARBA" id="ARBA00005507"/>
    </source>
</evidence>
<dbReference type="FunCoup" id="A0A2K1KJA3">
    <property type="interactions" value="1141"/>
</dbReference>
<dbReference type="GeneID" id="112283006"/>
<accession>A0A2K1KJA3</accession>
<comment type="subcellular location">
    <subcellularLocation>
        <location evidence="1">Cell membrane</location>
    </subcellularLocation>
</comment>
<evidence type="ECO:0000256" key="4">
    <source>
        <dbReference type="ARBA" id="ARBA00022729"/>
    </source>
</evidence>
<keyword evidence="3" id="KW-1003">Cell membrane</keyword>
<dbReference type="PANTHER" id="PTHR31052">
    <property type="entry name" value="COBRA-LIKE PROTEIN 7"/>
    <property type="match status" value="1"/>
</dbReference>
<dbReference type="Pfam" id="PF04833">
    <property type="entry name" value="COBRA"/>
    <property type="match status" value="1"/>
</dbReference>
<dbReference type="Proteomes" id="UP000006727">
    <property type="component" value="Chromosome 5"/>
</dbReference>
<dbReference type="Gramene" id="Pp3c5_11390V3.1">
    <property type="protein sequence ID" value="Pp3c5_11390V3.1"/>
    <property type="gene ID" value="Pp3c5_11390"/>
</dbReference>
<dbReference type="EnsemblPlants" id="Pp3c5_11390V3.1">
    <property type="protein sequence ID" value="Pp3c5_11390V3.1"/>
    <property type="gene ID" value="Pp3c5_11390"/>
</dbReference>
<comment type="similarity">
    <text evidence="2">Belongs to the COBRA family.</text>
</comment>
<dbReference type="InterPro" id="IPR056900">
    <property type="entry name" value="COB_C"/>
</dbReference>
<proteinExistence type="inferred from homology"/>
<dbReference type="GO" id="GO:0005886">
    <property type="term" value="C:plasma membrane"/>
    <property type="evidence" value="ECO:0007669"/>
    <property type="project" value="UniProtKB-SubCell"/>
</dbReference>
<name>A0A2K1KJA3_PHYPA</name>
<gene>
    <name evidence="10" type="primary">LOC112283006</name>
    <name evidence="9" type="ORF">PHYPA_007535</name>
</gene>
<dbReference type="EMBL" id="ABEU02000005">
    <property type="protein sequence ID" value="PNR53860.1"/>
    <property type="molecule type" value="Genomic_DNA"/>
</dbReference>
<dbReference type="PaxDb" id="3218-PP1S263_89V6.1"/>
<evidence type="ECO:0000259" key="8">
    <source>
        <dbReference type="Pfam" id="PF25079"/>
    </source>
</evidence>
<evidence type="ECO:0000313" key="10">
    <source>
        <dbReference type="EnsemblPlants" id="Pp3c5_11390V3.1"/>
    </source>
</evidence>
<dbReference type="OrthoDB" id="2014623at2759"/>
<evidence type="ECO:0000313" key="9">
    <source>
        <dbReference type="EMBL" id="PNR53860.1"/>
    </source>
</evidence>